<keyword evidence="13" id="KW-0902">Two-component regulatory system</keyword>
<keyword evidence="6" id="KW-0597">Phosphoprotein</keyword>
<keyword evidence="8 16" id="KW-0812">Transmembrane</keyword>
<dbReference type="InterPro" id="IPR004358">
    <property type="entry name" value="Sig_transdc_His_kin-like_C"/>
</dbReference>
<dbReference type="AlphaFoldDB" id="A0A3A1YZV8"/>
<protein>
    <recommendedName>
        <fullName evidence="3">histidine kinase</fullName>
        <ecNumber evidence="3">2.7.13.3</ecNumber>
    </recommendedName>
</protein>
<dbReference type="SUPFAM" id="SSF47384">
    <property type="entry name" value="Homodimeric domain of signal transducing histidine kinase"/>
    <property type="match status" value="1"/>
</dbReference>
<dbReference type="SMART" id="SM00304">
    <property type="entry name" value="HAMP"/>
    <property type="match status" value="1"/>
</dbReference>
<evidence type="ECO:0000256" key="13">
    <source>
        <dbReference type="ARBA" id="ARBA00023012"/>
    </source>
</evidence>
<evidence type="ECO:0000256" key="6">
    <source>
        <dbReference type="ARBA" id="ARBA00022553"/>
    </source>
</evidence>
<feature type="region of interest" description="Disordered" evidence="15">
    <location>
        <begin position="96"/>
        <end position="119"/>
    </location>
</feature>
<dbReference type="Gene3D" id="1.10.287.130">
    <property type="match status" value="1"/>
</dbReference>
<dbReference type="InterPro" id="IPR036097">
    <property type="entry name" value="HisK_dim/P_sf"/>
</dbReference>
<evidence type="ECO:0000256" key="3">
    <source>
        <dbReference type="ARBA" id="ARBA00012438"/>
    </source>
</evidence>
<evidence type="ECO:0000256" key="12">
    <source>
        <dbReference type="ARBA" id="ARBA00022989"/>
    </source>
</evidence>
<dbReference type="InterPro" id="IPR005467">
    <property type="entry name" value="His_kinase_dom"/>
</dbReference>
<evidence type="ECO:0000256" key="1">
    <source>
        <dbReference type="ARBA" id="ARBA00000085"/>
    </source>
</evidence>
<accession>A0A3A1YZV8</accession>
<comment type="catalytic activity">
    <reaction evidence="1">
        <text>ATP + protein L-histidine = ADP + protein N-phospho-L-histidine.</text>
        <dbReference type="EC" id="2.7.13.3"/>
    </reaction>
</comment>
<evidence type="ECO:0000256" key="11">
    <source>
        <dbReference type="ARBA" id="ARBA00022840"/>
    </source>
</evidence>
<dbReference type="PROSITE" id="PS50109">
    <property type="entry name" value="HIS_KIN"/>
    <property type="match status" value="1"/>
</dbReference>
<evidence type="ECO:0000256" key="5">
    <source>
        <dbReference type="ARBA" id="ARBA00022519"/>
    </source>
</evidence>
<dbReference type="CDD" id="cd00082">
    <property type="entry name" value="HisKA"/>
    <property type="match status" value="1"/>
</dbReference>
<gene>
    <name evidence="19" type="ORF">CJP73_00830</name>
</gene>
<evidence type="ECO:0000256" key="16">
    <source>
        <dbReference type="SAM" id="Phobius"/>
    </source>
</evidence>
<dbReference type="Pfam" id="PF00672">
    <property type="entry name" value="HAMP"/>
    <property type="match status" value="1"/>
</dbReference>
<dbReference type="InterPro" id="IPR003660">
    <property type="entry name" value="HAMP_dom"/>
</dbReference>
<evidence type="ECO:0000256" key="9">
    <source>
        <dbReference type="ARBA" id="ARBA00022741"/>
    </source>
</evidence>
<dbReference type="GO" id="GO:0005524">
    <property type="term" value="F:ATP binding"/>
    <property type="evidence" value="ECO:0007669"/>
    <property type="project" value="UniProtKB-KW"/>
</dbReference>
<evidence type="ECO:0000256" key="15">
    <source>
        <dbReference type="SAM" id="MobiDB-lite"/>
    </source>
</evidence>
<dbReference type="InterPro" id="IPR050980">
    <property type="entry name" value="2C_sensor_his_kinase"/>
</dbReference>
<dbReference type="CDD" id="cd00075">
    <property type="entry name" value="HATPase"/>
    <property type="match status" value="1"/>
</dbReference>
<keyword evidence="10" id="KW-0418">Kinase</keyword>
<dbReference type="PROSITE" id="PS50885">
    <property type="entry name" value="HAMP"/>
    <property type="match status" value="1"/>
</dbReference>
<dbReference type="Pfam" id="PF02518">
    <property type="entry name" value="HATPase_c"/>
    <property type="match status" value="1"/>
</dbReference>
<keyword evidence="7" id="KW-0808">Transferase</keyword>
<evidence type="ECO:0000256" key="10">
    <source>
        <dbReference type="ARBA" id="ARBA00022777"/>
    </source>
</evidence>
<organism evidence="19 20">
    <name type="scientific">Neopusillimonas maritima</name>
    <dbReference type="NCBI Taxonomy" id="2026239"/>
    <lineage>
        <taxon>Bacteria</taxon>
        <taxon>Pseudomonadati</taxon>
        <taxon>Pseudomonadota</taxon>
        <taxon>Betaproteobacteria</taxon>
        <taxon>Burkholderiales</taxon>
        <taxon>Alcaligenaceae</taxon>
        <taxon>Neopusillimonas</taxon>
    </lineage>
</organism>
<dbReference type="InterPro" id="IPR003661">
    <property type="entry name" value="HisK_dim/P_dom"/>
</dbReference>
<name>A0A3A1YZV8_9BURK</name>
<keyword evidence="4" id="KW-1003">Cell membrane</keyword>
<dbReference type="EC" id="2.7.13.3" evidence="3"/>
<feature type="domain" description="Histidine kinase" evidence="17">
    <location>
        <begin position="264"/>
        <end position="467"/>
    </location>
</feature>
<dbReference type="Proteomes" id="UP000266206">
    <property type="component" value="Unassembled WGS sequence"/>
</dbReference>
<dbReference type="EMBL" id="NQYH01000001">
    <property type="protein sequence ID" value="RIY42024.1"/>
    <property type="molecule type" value="Genomic_DNA"/>
</dbReference>
<keyword evidence="14 16" id="KW-0472">Membrane</keyword>
<dbReference type="GO" id="GO:0005886">
    <property type="term" value="C:plasma membrane"/>
    <property type="evidence" value="ECO:0007669"/>
    <property type="project" value="UniProtKB-SubCell"/>
</dbReference>
<evidence type="ECO:0000256" key="2">
    <source>
        <dbReference type="ARBA" id="ARBA00004429"/>
    </source>
</evidence>
<evidence type="ECO:0000256" key="7">
    <source>
        <dbReference type="ARBA" id="ARBA00022679"/>
    </source>
</evidence>
<dbReference type="GO" id="GO:0000155">
    <property type="term" value="F:phosphorelay sensor kinase activity"/>
    <property type="evidence" value="ECO:0007669"/>
    <property type="project" value="InterPro"/>
</dbReference>
<dbReference type="InterPro" id="IPR003594">
    <property type="entry name" value="HATPase_dom"/>
</dbReference>
<comment type="caution">
    <text evidence="19">The sequence shown here is derived from an EMBL/GenBank/DDBJ whole genome shotgun (WGS) entry which is preliminary data.</text>
</comment>
<dbReference type="SMART" id="SM00387">
    <property type="entry name" value="HATPase_c"/>
    <property type="match status" value="1"/>
</dbReference>
<dbReference type="PANTHER" id="PTHR44936">
    <property type="entry name" value="SENSOR PROTEIN CREC"/>
    <property type="match status" value="1"/>
</dbReference>
<keyword evidence="9" id="KW-0547">Nucleotide-binding</keyword>
<keyword evidence="12 16" id="KW-1133">Transmembrane helix</keyword>
<dbReference type="InterPro" id="IPR036890">
    <property type="entry name" value="HATPase_C_sf"/>
</dbReference>
<keyword evidence="11" id="KW-0067">ATP-binding</keyword>
<dbReference type="PANTHER" id="PTHR44936:SF5">
    <property type="entry name" value="SENSOR HISTIDINE KINASE ENVZ"/>
    <property type="match status" value="1"/>
</dbReference>
<dbReference type="SUPFAM" id="SSF158472">
    <property type="entry name" value="HAMP domain-like"/>
    <property type="match status" value="1"/>
</dbReference>
<feature type="compositionally biased region" description="Basic and acidic residues" evidence="15">
    <location>
        <begin position="105"/>
        <end position="119"/>
    </location>
</feature>
<dbReference type="OrthoDB" id="9804645at2"/>
<dbReference type="RefSeq" id="WP_119515242.1">
    <property type="nucleotide sequence ID" value="NZ_NQYH01000001.1"/>
</dbReference>
<feature type="domain" description="HAMP" evidence="18">
    <location>
        <begin position="205"/>
        <end position="256"/>
    </location>
</feature>
<dbReference type="Gene3D" id="3.30.565.10">
    <property type="entry name" value="Histidine kinase-like ATPase, C-terminal domain"/>
    <property type="match status" value="1"/>
</dbReference>
<sequence>MKFKHFTQRLVPRSLSTRLILLTLGTLLVVQAATLATVAHFRQKFTEEVTVEVTATTIRTLRASLAQVPEHERAELVKHASRGEWQLWSRTLPSNTRNIERKRKNQEESDQQRRSPPDDLRRELRHFVTALNNRLDDGTRVGLSRGELPRLYISLDNRFDNPDKRTREWLVIPLDRLSPPVSSQTILAWLGGMGLLLLVAAAFSWHITRPLTRLARAADQLAAGQPQRVTPSGPTETKVLGQRFNAMLDALSESETVKRTLLAGLPHDLKGPLSRMWLRAEMIDDGEVKDGLRKDIQDMQRMVNQFIGFVRGTDPSTYHFSPLNLTQWLDEQINAWETAGSEVRLLGMPTTTVWIQADPVSLGRLIDNLVTNALNHGKPPVEVSLTLEEGSACIHIRDYGPGIAAAQHAEALRPFSRLDKARTRTGSVGLGLALSDAIARAHGGHLSLANAKPGPGLEVQVNLPVGEKPGVEAGATPQTSASTPKY</sequence>
<evidence type="ECO:0000256" key="14">
    <source>
        <dbReference type="ARBA" id="ARBA00023136"/>
    </source>
</evidence>
<proteinExistence type="predicted"/>
<comment type="subcellular location">
    <subcellularLocation>
        <location evidence="2">Cell inner membrane</location>
        <topology evidence="2">Multi-pass membrane protein</topology>
    </subcellularLocation>
</comment>
<evidence type="ECO:0000259" key="17">
    <source>
        <dbReference type="PROSITE" id="PS50109"/>
    </source>
</evidence>
<evidence type="ECO:0000256" key="4">
    <source>
        <dbReference type="ARBA" id="ARBA00022475"/>
    </source>
</evidence>
<dbReference type="CDD" id="cd06225">
    <property type="entry name" value="HAMP"/>
    <property type="match status" value="1"/>
</dbReference>
<evidence type="ECO:0000256" key="8">
    <source>
        <dbReference type="ARBA" id="ARBA00022692"/>
    </source>
</evidence>
<dbReference type="SMART" id="SM00388">
    <property type="entry name" value="HisKA"/>
    <property type="match status" value="1"/>
</dbReference>
<dbReference type="SUPFAM" id="SSF55874">
    <property type="entry name" value="ATPase domain of HSP90 chaperone/DNA topoisomerase II/histidine kinase"/>
    <property type="match status" value="1"/>
</dbReference>
<evidence type="ECO:0000313" key="19">
    <source>
        <dbReference type="EMBL" id="RIY42024.1"/>
    </source>
</evidence>
<evidence type="ECO:0000313" key="20">
    <source>
        <dbReference type="Proteomes" id="UP000266206"/>
    </source>
</evidence>
<dbReference type="PRINTS" id="PR00344">
    <property type="entry name" value="BCTRLSENSOR"/>
</dbReference>
<feature type="transmembrane region" description="Helical" evidence="16">
    <location>
        <begin position="186"/>
        <end position="207"/>
    </location>
</feature>
<reference evidence="19 20" key="1">
    <citation type="submission" date="2017-08" db="EMBL/GenBank/DDBJ databases">
        <title>Pusillimonas indicus sp. nov., a member of the family Alcaligenaceae isolated from surface seawater.</title>
        <authorList>
            <person name="Li J."/>
        </authorList>
    </citation>
    <scope>NUCLEOTIDE SEQUENCE [LARGE SCALE GENOMIC DNA]</scope>
    <source>
        <strain evidence="19 20">L52-1-41</strain>
    </source>
</reference>
<keyword evidence="5" id="KW-0997">Cell inner membrane</keyword>
<evidence type="ECO:0000259" key="18">
    <source>
        <dbReference type="PROSITE" id="PS50885"/>
    </source>
</evidence>